<dbReference type="Proteomes" id="UP000799424">
    <property type="component" value="Unassembled WGS sequence"/>
</dbReference>
<reference evidence="2" key="1">
    <citation type="journal article" date="2020" name="Stud. Mycol.">
        <title>101 Dothideomycetes genomes: a test case for predicting lifestyles and emergence of pathogens.</title>
        <authorList>
            <person name="Haridas S."/>
            <person name="Albert R."/>
            <person name="Binder M."/>
            <person name="Bloem J."/>
            <person name="Labutti K."/>
            <person name="Salamov A."/>
            <person name="Andreopoulos B."/>
            <person name="Baker S."/>
            <person name="Barry K."/>
            <person name="Bills G."/>
            <person name="Bluhm B."/>
            <person name="Cannon C."/>
            <person name="Castanera R."/>
            <person name="Culley D."/>
            <person name="Daum C."/>
            <person name="Ezra D."/>
            <person name="Gonzalez J."/>
            <person name="Henrissat B."/>
            <person name="Kuo A."/>
            <person name="Liang C."/>
            <person name="Lipzen A."/>
            <person name="Lutzoni F."/>
            <person name="Magnuson J."/>
            <person name="Mondo S."/>
            <person name="Nolan M."/>
            <person name="Ohm R."/>
            <person name="Pangilinan J."/>
            <person name="Park H.-J."/>
            <person name="Ramirez L."/>
            <person name="Alfaro M."/>
            <person name="Sun H."/>
            <person name="Tritt A."/>
            <person name="Yoshinaga Y."/>
            <person name="Zwiers L.-H."/>
            <person name="Turgeon B."/>
            <person name="Goodwin S."/>
            <person name="Spatafora J."/>
            <person name="Crous P."/>
            <person name="Grigoriev I."/>
        </authorList>
    </citation>
    <scope>NUCLEOTIDE SEQUENCE</scope>
    <source>
        <strain evidence="2">CBS 113818</strain>
    </source>
</reference>
<name>A0A6A6ZJ30_9PLEO</name>
<feature type="region of interest" description="Disordered" evidence="1">
    <location>
        <begin position="25"/>
        <end position="52"/>
    </location>
</feature>
<evidence type="ECO:0000313" key="3">
    <source>
        <dbReference type="Proteomes" id="UP000799424"/>
    </source>
</evidence>
<dbReference type="EMBL" id="MU006241">
    <property type="protein sequence ID" value="KAF2820217.1"/>
    <property type="molecule type" value="Genomic_DNA"/>
</dbReference>
<accession>A0A6A6ZJ30</accession>
<proteinExistence type="predicted"/>
<organism evidence="2 3">
    <name type="scientific">Ophiobolus disseminans</name>
    <dbReference type="NCBI Taxonomy" id="1469910"/>
    <lineage>
        <taxon>Eukaryota</taxon>
        <taxon>Fungi</taxon>
        <taxon>Dikarya</taxon>
        <taxon>Ascomycota</taxon>
        <taxon>Pezizomycotina</taxon>
        <taxon>Dothideomycetes</taxon>
        <taxon>Pleosporomycetidae</taxon>
        <taxon>Pleosporales</taxon>
        <taxon>Pleosporineae</taxon>
        <taxon>Phaeosphaeriaceae</taxon>
        <taxon>Ophiobolus</taxon>
    </lineage>
</organism>
<protein>
    <submittedName>
        <fullName evidence="2">Uncharacterized protein</fullName>
    </submittedName>
</protein>
<keyword evidence="3" id="KW-1185">Reference proteome</keyword>
<feature type="compositionally biased region" description="Polar residues" evidence="1">
    <location>
        <begin position="37"/>
        <end position="49"/>
    </location>
</feature>
<evidence type="ECO:0000313" key="2">
    <source>
        <dbReference type="EMBL" id="KAF2820217.1"/>
    </source>
</evidence>
<evidence type="ECO:0000256" key="1">
    <source>
        <dbReference type="SAM" id="MobiDB-lite"/>
    </source>
</evidence>
<gene>
    <name evidence="2" type="ORF">CC86DRAFT_374441</name>
</gene>
<dbReference type="AlphaFoldDB" id="A0A6A6ZJ30"/>
<sequence length="161" mass="17424">MTLAPALRDDLQQYASLTQPTLAQSRLPRTNAKAPRPSSSLYVTPTASRNHGVRVQPKAHLHPIIRILLSSGKRVHELQSVNAESARHFRPSASADGGTWDFLCNDCGCCAVARSGRKAEGCCAVKGPKAVQVVGKRKRTRVPRQTACRTQGLESVGFLVL</sequence>